<evidence type="ECO:0000256" key="3">
    <source>
        <dbReference type="ARBA" id="ARBA00011738"/>
    </source>
</evidence>
<evidence type="ECO:0000313" key="11">
    <source>
        <dbReference type="Proteomes" id="UP000181998"/>
    </source>
</evidence>
<dbReference type="Proteomes" id="UP000244110">
    <property type="component" value="Unassembled WGS sequence"/>
</dbReference>
<evidence type="ECO:0000256" key="5">
    <source>
        <dbReference type="PIRNR" id="PIRNR006276"/>
    </source>
</evidence>
<dbReference type="SUPFAM" id="SSF52402">
    <property type="entry name" value="Adenine nucleotide alpha hydrolases-like"/>
    <property type="match status" value="1"/>
</dbReference>
<evidence type="ECO:0000256" key="4">
    <source>
        <dbReference type="ARBA" id="ARBA00022490"/>
    </source>
</evidence>
<dbReference type="PRINTS" id="PR01438">
    <property type="entry name" value="UNVRSLSTRESS"/>
</dbReference>
<keyword evidence="12" id="KW-1185">Reference proteome</keyword>
<dbReference type="PANTHER" id="PTHR46268">
    <property type="entry name" value="STRESS RESPONSE PROTEIN NHAX"/>
    <property type="match status" value="1"/>
</dbReference>
<dbReference type="EMBL" id="FOFX01000010">
    <property type="protein sequence ID" value="SEP91640.1"/>
    <property type="molecule type" value="Genomic_DNA"/>
</dbReference>
<evidence type="ECO:0000313" key="12">
    <source>
        <dbReference type="Proteomes" id="UP000182882"/>
    </source>
</evidence>
<evidence type="ECO:0000313" key="8">
    <source>
        <dbReference type="EMBL" id="SDU22178.1"/>
    </source>
</evidence>
<feature type="domain" description="UspA" evidence="6">
    <location>
        <begin position="4"/>
        <end position="143"/>
    </location>
</feature>
<comment type="subcellular location">
    <subcellularLocation>
        <location evidence="1 5">Cytoplasm</location>
    </subcellularLocation>
</comment>
<keyword evidence="4 5" id="KW-0963">Cytoplasm</keyword>
<dbReference type="OrthoDB" id="5295044at2"/>
<reference evidence="7 14" key="4">
    <citation type="submission" date="2018-04" db="EMBL/GenBank/DDBJ databases">
        <title>Active sludge and wastewater microbial communities from Klosterneuburg, Austria.</title>
        <authorList>
            <person name="Wagner M."/>
        </authorList>
    </citation>
    <scope>NUCLEOTIDE SEQUENCE [LARGE SCALE GENOMIC DNA]</scope>
    <source>
        <strain evidence="7 14">Nm4</strain>
    </source>
</reference>
<dbReference type="GO" id="GO:0005737">
    <property type="term" value="C:cytoplasm"/>
    <property type="evidence" value="ECO:0007669"/>
    <property type="project" value="UniProtKB-SubCell"/>
</dbReference>
<dbReference type="EMBL" id="OCMU01000001">
    <property type="protein sequence ID" value="SOD15699.1"/>
    <property type="molecule type" value="Genomic_DNA"/>
</dbReference>
<dbReference type="InterPro" id="IPR014729">
    <property type="entry name" value="Rossmann-like_a/b/a_fold"/>
</dbReference>
<evidence type="ECO:0000256" key="1">
    <source>
        <dbReference type="ARBA" id="ARBA00004496"/>
    </source>
</evidence>
<reference evidence="8 11" key="2">
    <citation type="submission" date="2016-10" db="EMBL/GenBank/DDBJ databases">
        <authorList>
            <person name="de Groot N.N."/>
        </authorList>
    </citation>
    <scope>NUCLEOTIDE SEQUENCE [LARGE SCALE GENOMIC DNA]</scope>
    <source>
        <strain evidence="8">Nm10</strain>
        <strain evidence="9 11">Nm9</strain>
    </source>
</reference>
<dbReference type="Gene3D" id="3.40.50.620">
    <property type="entry name" value="HUPs"/>
    <property type="match status" value="1"/>
</dbReference>
<dbReference type="Pfam" id="PF00582">
    <property type="entry name" value="Usp"/>
    <property type="match status" value="1"/>
</dbReference>
<dbReference type="Proteomes" id="UP000182882">
    <property type="component" value="Unassembled WGS sequence"/>
</dbReference>
<comment type="similarity">
    <text evidence="2 5">Belongs to the universal stress protein A family.</text>
</comment>
<dbReference type="RefSeq" id="WP_062558915.1">
    <property type="nucleotide sequence ID" value="NZ_CP013341.1"/>
</dbReference>
<dbReference type="AlphaFoldDB" id="A0A0S3AJD2"/>
<dbReference type="PIRSF" id="PIRSF006276">
    <property type="entry name" value="UspA"/>
    <property type="match status" value="1"/>
</dbReference>
<evidence type="ECO:0000313" key="9">
    <source>
        <dbReference type="EMBL" id="SEP91640.1"/>
    </source>
</evidence>
<name>A0A0S3AJD2_9PROT</name>
<protein>
    <recommendedName>
        <fullName evidence="5">Universal stress protein</fullName>
    </recommendedName>
</protein>
<sequence>MNNYQNILLAVDFSGFEHTVAGKAKSLAVQFNAQLHILHVLDNIPMPDTPYGSVIPLNESSSYELLETEKRKLIQISNELNIAPERCWMIWGEPQEEITQLAVKQGIDLIVVGSHGRHGLAVLLGSTAKGVLYHAKCDILAVHLEDH</sequence>
<organism evidence="7 14">
    <name type="scientific">Nitrosomonas ureae</name>
    <dbReference type="NCBI Taxonomy" id="44577"/>
    <lineage>
        <taxon>Bacteria</taxon>
        <taxon>Pseudomonadati</taxon>
        <taxon>Pseudomonadota</taxon>
        <taxon>Betaproteobacteria</taxon>
        <taxon>Nitrosomonadales</taxon>
        <taxon>Nitrosomonadaceae</taxon>
        <taxon>Nitrosomonas</taxon>
    </lineage>
</organism>
<comment type="subunit">
    <text evidence="3">Homodimer.</text>
</comment>
<evidence type="ECO:0000256" key="2">
    <source>
        <dbReference type="ARBA" id="ARBA00008791"/>
    </source>
</evidence>
<dbReference type="PANTHER" id="PTHR46268:SF23">
    <property type="entry name" value="UNIVERSAL STRESS PROTEIN A-RELATED"/>
    <property type="match status" value="1"/>
</dbReference>
<evidence type="ECO:0000313" key="7">
    <source>
        <dbReference type="EMBL" id="PTQ84412.1"/>
    </source>
</evidence>
<accession>A0A0S3AJD2</accession>
<dbReference type="InterPro" id="IPR006015">
    <property type="entry name" value="Universal_stress_UspA"/>
</dbReference>
<gene>
    <name evidence="7" type="ORF">C8R28_101833</name>
    <name evidence="8" type="ORF">SAMN05216406_13615</name>
    <name evidence="9" type="ORF">SAMN05421510_101019</name>
    <name evidence="10" type="ORF">SAMN06297164_0024</name>
</gene>
<dbReference type="KEGG" id="nur:ATY38_08440"/>
<dbReference type="InterPro" id="IPR006016">
    <property type="entry name" value="UspA"/>
</dbReference>
<evidence type="ECO:0000313" key="10">
    <source>
        <dbReference type="EMBL" id="SOD15699.1"/>
    </source>
</evidence>
<dbReference type="EMBL" id="FNLN01000036">
    <property type="protein sequence ID" value="SDU22178.1"/>
    <property type="molecule type" value="Genomic_DNA"/>
</dbReference>
<proteinExistence type="inferred from homology"/>
<reference evidence="12" key="1">
    <citation type="submission" date="2016-10" db="EMBL/GenBank/DDBJ databases">
        <authorList>
            <person name="Varghese N."/>
            <person name="Submissions S."/>
        </authorList>
    </citation>
    <scope>NUCLEOTIDE SEQUENCE [LARGE SCALE GENOMIC DNA]</scope>
    <source>
        <strain evidence="12">Nm10</strain>
    </source>
</reference>
<dbReference type="EMBL" id="QAOL01000018">
    <property type="protein sequence ID" value="PTQ84412.1"/>
    <property type="molecule type" value="Genomic_DNA"/>
</dbReference>
<evidence type="ECO:0000313" key="14">
    <source>
        <dbReference type="Proteomes" id="UP000244110"/>
    </source>
</evidence>
<dbReference type="Proteomes" id="UP000219335">
    <property type="component" value="Unassembled WGS sequence"/>
</dbReference>
<reference evidence="10 13" key="3">
    <citation type="submission" date="2017-09" db="EMBL/GenBank/DDBJ databases">
        <authorList>
            <person name="Ehlers B."/>
            <person name="Leendertz F.H."/>
        </authorList>
    </citation>
    <scope>NUCLEOTIDE SEQUENCE [LARGE SCALE GENOMIC DNA]</scope>
    <source>
        <strain evidence="10 13">Nm42</strain>
    </source>
</reference>
<dbReference type="Proteomes" id="UP000181998">
    <property type="component" value="Unassembled WGS sequence"/>
</dbReference>
<evidence type="ECO:0000259" key="6">
    <source>
        <dbReference type="Pfam" id="PF00582"/>
    </source>
</evidence>
<dbReference type="STRING" id="44577.ATY38_08440"/>
<evidence type="ECO:0000313" key="13">
    <source>
        <dbReference type="Proteomes" id="UP000219335"/>
    </source>
</evidence>